<comment type="caution">
    <text evidence="1">The sequence shown here is derived from an EMBL/GenBank/DDBJ whole genome shotgun (WGS) entry which is preliminary data.</text>
</comment>
<feature type="non-terminal residue" evidence="1">
    <location>
        <position position="1"/>
    </location>
</feature>
<name>X1VZ25_9ZZZZ</name>
<evidence type="ECO:0000313" key="1">
    <source>
        <dbReference type="EMBL" id="GAJ25076.1"/>
    </source>
</evidence>
<sequence length="215" mass="23998">LKATFEQYWPPVESAIEAAGEKIFDLTMKGLLHGGQVTPESAPGLAAKMFGVALGAGITAHAMSVGFEMIHPFKSLGFHQMTGMIAQLGSFGPVSAATLGQVHYAALRLPMSYACNKVTRSRLPDDMVLQILAVKPDIPMEKFVETMKYHGYSDDWIDRIRATMYHEPRYFELKMMSEDETAAKPPSDVSDLARTEFKKYGVTPQDQWLFMKSRR</sequence>
<accession>X1VZ25</accession>
<dbReference type="AlphaFoldDB" id="X1VZ25"/>
<organism evidence="1">
    <name type="scientific">marine sediment metagenome</name>
    <dbReference type="NCBI Taxonomy" id="412755"/>
    <lineage>
        <taxon>unclassified sequences</taxon>
        <taxon>metagenomes</taxon>
        <taxon>ecological metagenomes</taxon>
    </lineage>
</organism>
<gene>
    <name evidence="1" type="ORF">S12H4_56374</name>
</gene>
<proteinExistence type="predicted"/>
<feature type="non-terminal residue" evidence="1">
    <location>
        <position position="215"/>
    </location>
</feature>
<protein>
    <submittedName>
        <fullName evidence="1">Uncharacterized protein</fullName>
    </submittedName>
</protein>
<reference evidence="1" key="1">
    <citation type="journal article" date="2014" name="Front. Microbiol.">
        <title>High frequency of phylogenetically diverse reductive dehalogenase-homologous genes in deep subseafloor sedimentary metagenomes.</title>
        <authorList>
            <person name="Kawai M."/>
            <person name="Futagami T."/>
            <person name="Toyoda A."/>
            <person name="Takaki Y."/>
            <person name="Nishi S."/>
            <person name="Hori S."/>
            <person name="Arai W."/>
            <person name="Tsubouchi T."/>
            <person name="Morono Y."/>
            <person name="Uchiyama I."/>
            <person name="Ito T."/>
            <person name="Fujiyama A."/>
            <person name="Inagaki F."/>
            <person name="Takami H."/>
        </authorList>
    </citation>
    <scope>NUCLEOTIDE SEQUENCE</scope>
    <source>
        <strain evidence="1">Expedition CK06-06</strain>
    </source>
</reference>
<dbReference type="EMBL" id="BARW01036292">
    <property type="protein sequence ID" value="GAJ25076.1"/>
    <property type="molecule type" value="Genomic_DNA"/>
</dbReference>